<evidence type="ECO:0000313" key="1">
    <source>
        <dbReference type="EMBL" id="XBO45183.1"/>
    </source>
</evidence>
<sequence>MVDVIREFSVPRPPHEVVAYLSDFSNAVAWDPGTVRCDRVGSGPVQVGSTWKNTSKVLGRETELDYVLTTLEPDHVVLRGTNKTATSTDDITVKPDGAGSKVTYHAHIVFNGIAKLAEPLMQRVFEKLGDETVEGITRELAPGRTGAA</sequence>
<name>A0AAU7JYA5_9MICO</name>
<dbReference type="SUPFAM" id="SSF55961">
    <property type="entry name" value="Bet v1-like"/>
    <property type="match status" value="1"/>
</dbReference>
<dbReference type="InterPro" id="IPR019587">
    <property type="entry name" value="Polyketide_cyclase/dehydratase"/>
</dbReference>
<gene>
    <name evidence="1" type="ORF">ABEG17_07565</name>
</gene>
<dbReference type="CDD" id="cd08865">
    <property type="entry name" value="SRPBCC_10"/>
    <property type="match status" value="1"/>
</dbReference>
<dbReference type="EMBL" id="CP157483">
    <property type="protein sequence ID" value="XBO45183.1"/>
    <property type="molecule type" value="Genomic_DNA"/>
</dbReference>
<protein>
    <submittedName>
        <fullName evidence="1">SRPBCC family protein</fullName>
    </submittedName>
</protein>
<dbReference type="Pfam" id="PF10604">
    <property type="entry name" value="Polyketide_cyc2"/>
    <property type="match status" value="1"/>
</dbReference>
<proteinExistence type="predicted"/>
<organism evidence="1">
    <name type="scientific">Pedococcus sp. KACC 23699</name>
    <dbReference type="NCBI Taxonomy" id="3149228"/>
    <lineage>
        <taxon>Bacteria</taxon>
        <taxon>Bacillati</taxon>
        <taxon>Actinomycetota</taxon>
        <taxon>Actinomycetes</taxon>
        <taxon>Micrococcales</taxon>
        <taxon>Intrasporangiaceae</taxon>
        <taxon>Pedococcus</taxon>
    </lineage>
</organism>
<dbReference type="InterPro" id="IPR023393">
    <property type="entry name" value="START-like_dom_sf"/>
</dbReference>
<reference evidence="1" key="1">
    <citation type="submission" date="2024-05" db="EMBL/GenBank/DDBJ databases">
        <authorList>
            <person name="Kim S."/>
            <person name="Heo J."/>
            <person name="Choi H."/>
            <person name="Choi Y."/>
            <person name="Kwon S.-W."/>
            <person name="Kim Y."/>
        </authorList>
    </citation>
    <scope>NUCLEOTIDE SEQUENCE</scope>
    <source>
        <strain evidence="1">KACC 23699</strain>
    </source>
</reference>
<dbReference type="AlphaFoldDB" id="A0AAU7JYA5"/>
<accession>A0AAU7JYA5</accession>
<dbReference type="Gene3D" id="3.30.530.20">
    <property type="match status" value="1"/>
</dbReference>
<dbReference type="RefSeq" id="WP_406832672.1">
    <property type="nucleotide sequence ID" value="NZ_CP157483.1"/>
</dbReference>